<dbReference type="AlphaFoldDB" id="A0A163K615"/>
<dbReference type="Pfam" id="PF06985">
    <property type="entry name" value="HET"/>
    <property type="match status" value="1"/>
</dbReference>
<dbReference type="STRING" id="5454.A0A163K615"/>
<dbReference type="Proteomes" id="UP000076837">
    <property type="component" value="Unassembled WGS sequence"/>
</dbReference>
<dbReference type="EMBL" id="JYNV01000096">
    <property type="protein sequence ID" value="KZM26792.1"/>
    <property type="molecule type" value="Genomic_DNA"/>
</dbReference>
<reference evidence="1 2" key="1">
    <citation type="journal article" date="2016" name="Sci. Rep.">
        <title>Draft genome sequencing and secretome analysis of fungal phytopathogen Ascochyta rabiei provides insight into the necrotrophic effector repertoire.</title>
        <authorList>
            <person name="Verma S."/>
            <person name="Gazara R.K."/>
            <person name="Nizam S."/>
            <person name="Parween S."/>
            <person name="Chattopadhyay D."/>
            <person name="Verma P.K."/>
        </authorList>
    </citation>
    <scope>NUCLEOTIDE SEQUENCE [LARGE SCALE GENOMIC DNA]</scope>
    <source>
        <strain evidence="1 2">ArDII</strain>
    </source>
</reference>
<gene>
    <name evidence="1" type="ORF">ST47_g2063</name>
</gene>
<sequence>MGPMKRHHLLPASVLQPILAVDPTAFPTGMAKKAPFQHIANAANLGCRFCSIVRDGILSFADGEEVETVALAQNMESRSGNDMKKLGHLYPLSVKFQTLNRSTELIFYTNDGFVTKLMPHFTTAAHVSADPSSPECFLKAREWLNCCLQNHGSLQCPSVERATLPTRVICVGDEVNQPYLYESKPGEEGVWAALSYCWGKTKVVTTTMASLPRHKSGIVLEDLPKTCRDAVLAARALSIPYLWIDALCIVQDSSSDWQREAARMCYVYENANVTLAAPQSASSEIGLFLANPNRGTTRVKIDIDGRIGTVYVRKDLSLPMFPMHRHRGDPFNTVTNNTGILETRAWTLQELLLSPRTLWFGSAELGWSCRSSTACECEPEQTSEHMQNDEEFGAHQTLRVSSLPLPKHAKAIDWTKTWHELVQKFTIRDLTVSTDRLPAIAGLACALKTHIQSEYLAGLWRSALDTQLLWVSLWLALNHSNGPPPPFEDDYAPSWTWTSVPGQIRFLERLGHRISTPIWQIADVQFRRLDDNEFGRGKGSIAIESYLLKLHWDNDQLVWASLPDGDGCVEESTFAGKDDVLWDPRSQTQNRSDLMHEPLWFLPGHLSRNQKQCHGLVLEGPSDQSAFVRLGYAEAKFDSSGARCWDVWKRRSTWKAVELM</sequence>
<protein>
    <submittedName>
        <fullName evidence="1">Uncharacterized protein</fullName>
    </submittedName>
</protein>
<evidence type="ECO:0000313" key="2">
    <source>
        <dbReference type="Proteomes" id="UP000076837"/>
    </source>
</evidence>
<accession>A0A163K615</accession>
<comment type="caution">
    <text evidence="1">The sequence shown here is derived from an EMBL/GenBank/DDBJ whole genome shotgun (WGS) entry which is preliminary data.</text>
</comment>
<proteinExistence type="predicted"/>
<dbReference type="PANTHER" id="PTHR33112:SF8">
    <property type="entry name" value="HETEROKARYON INCOMPATIBILITY DOMAIN-CONTAINING PROTEIN"/>
    <property type="match status" value="1"/>
</dbReference>
<dbReference type="OrthoDB" id="3486565at2759"/>
<dbReference type="PANTHER" id="PTHR33112">
    <property type="entry name" value="DOMAIN PROTEIN, PUTATIVE-RELATED"/>
    <property type="match status" value="1"/>
</dbReference>
<keyword evidence="2" id="KW-1185">Reference proteome</keyword>
<dbReference type="InterPro" id="IPR010730">
    <property type="entry name" value="HET"/>
</dbReference>
<organism evidence="1 2">
    <name type="scientific">Didymella rabiei</name>
    <name type="common">Chickpea ascochyta blight fungus</name>
    <name type="synonym">Mycosphaerella rabiei</name>
    <dbReference type="NCBI Taxonomy" id="5454"/>
    <lineage>
        <taxon>Eukaryota</taxon>
        <taxon>Fungi</taxon>
        <taxon>Dikarya</taxon>
        <taxon>Ascomycota</taxon>
        <taxon>Pezizomycotina</taxon>
        <taxon>Dothideomycetes</taxon>
        <taxon>Pleosporomycetidae</taxon>
        <taxon>Pleosporales</taxon>
        <taxon>Pleosporineae</taxon>
        <taxon>Didymellaceae</taxon>
        <taxon>Ascochyta</taxon>
    </lineage>
</organism>
<name>A0A163K615_DIDRA</name>
<evidence type="ECO:0000313" key="1">
    <source>
        <dbReference type="EMBL" id="KZM26792.1"/>
    </source>
</evidence>